<comment type="similarity">
    <text evidence="2">Belongs to the FAD-binding monooxygenase family.</text>
</comment>
<name>A0A9W9AGZ0_9AGAR</name>
<dbReference type="Pfam" id="PF00743">
    <property type="entry name" value="FMO-like"/>
    <property type="match status" value="1"/>
</dbReference>
<dbReference type="OrthoDB" id="66881at2759"/>
<comment type="cofactor">
    <cofactor evidence="1">
        <name>FAD</name>
        <dbReference type="ChEBI" id="CHEBI:57692"/>
    </cofactor>
</comment>
<organism evidence="8 9">
    <name type="scientific">Lentinula aciculospora</name>
    <dbReference type="NCBI Taxonomy" id="153920"/>
    <lineage>
        <taxon>Eukaryota</taxon>
        <taxon>Fungi</taxon>
        <taxon>Dikarya</taxon>
        <taxon>Basidiomycota</taxon>
        <taxon>Agaricomycotina</taxon>
        <taxon>Agaricomycetes</taxon>
        <taxon>Agaricomycetidae</taxon>
        <taxon>Agaricales</taxon>
        <taxon>Marasmiineae</taxon>
        <taxon>Omphalotaceae</taxon>
        <taxon>Lentinula</taxon>
    </lineage>
</organism>
<dbReference type="Gene3D" id="3.50.50.60">
    <property type="entry name" value="FAD/NAD(P)-binding domain"/>
    <property type="match status" value="2"/>
</dbReference>
<dbReference type="GO" id="GO:0050661">
    <property type="term" value="F:NADP binding"/>
    <property type="evidence" value="ECO:0007669"/>
    <property type="project" value="InterPro"/>
</dbReference>
<evidence type="ECO:0000313" key="8">
    <source>
        <dbReference type="EMBL" id="KAJ4482532.1"/>
    </source>
</evidence>
<evidence type="ECO:0000256" key="5">
    <source>
        <dbReference type="ARBA" id="ARBA00022857"/>
    </source>
</evidence>
<evidence type="ECO:0000256" key="6">
    <source>
        <dbReference type="ARBA" id="ARBA00023002"/>
    </source>
</evidence>
<keyword evidence="7 8" id="KW-0503">Monooxygenase</keyword>
<gene>
    <name evidence="8" type="ORF">J3R30DRAFT_3460276</name>
</gene>
<reference evidence="8" key="1">
    <citation type="submission" date="2022-08" db="EMBL/GenBank/DDBJ databases">
        <title>A Global Phylogenomic Analysis of the Shiitake Genus Lentinula.</title>
        <authorList>
            <consortium name="DOE Joint Genome Institute"/>
            <person name="Sierra-Patev S."/>
            <person name="Min B."/>
            <person name="Naranjo-Ortiz M."/>
            <person name="Looney B."/>
            <person name="Konkel Z."/>
            <person name="Slot J.C."/>
            <person name="Sakamoto Y."/>
            <person name="Steenwyk J.L."/>
            <person name="Rokas A."/>
            <person name="Carro J."/>
            <person name="Camarero S."/>
            <person name="Ferreira P."/>
            <person name="Molpeceres G."/>
            <person name="Ruiz-Duenas F.J."/>
            <person name="Serrano A."/>
            <person name="Henrissat B."/>
            <person name="Drula E."/>
            <person name="Hughes K.W."/>
            <person name="Mata J.L."/>
            <person name="Ishikawa N.K."/>
            <person name="Vargas-Isla R."/>
            <person name="Ushijima S."/>
            <person name="Smith C.A."/>
            <person name="Ahrendt S."/>
            <person name="Andreopoulos W."/>
            <person name="He G."/>
            <person name="Labutti K."/>
            <person name="Lipzen A."/>
            <person name="Ng V."/>
            <person name="Riley R."/>
            <person name="Sandor L."/>
            <person name="Barry K."/>
            <person name="Martinez A.T."/>
            <person name="Xiao Y."/>
            <person name="Gibbons J.G."/>
            <person name="Terashima K."/>
            <person name="Grigoriev I.V."/>
            <person name="Hibbett D.S."/>
        </authorList>
    </citation>
    <scope>NUCLEOTIDE SEQUENCE</scope>
    <source>
        <strain evidence="8">JLM2183</strain>
    </source>
</reference>
<keyword evidence="5" id="KW-0521">NADP</keyword>
<proteinExistence type="inferred from homology"/>
<dbReference type="InterPro" id="IPR020946">
    <property type="entry name" value="Flavin_mOase-like"/>
</dbReference>
<accession>A0A9W9AGZ0</accession>
<evidence type="ECO:0000256" key="4">
    <source>
        <dbReference type="ARBA" id="ARBA00022827"/>
    </source>
</evidence>
<dbReference type="GO" id="GO:0004499">
    <property type="term" value="F:N,N-dimethylaniline monooxygenase activity"/>
    <property type="evidence" value="ECO:0007669"/>
    <property type="project" value="InterPro"/>
</dbReference>
<evidence type="ECO:0000256" key="2">
    <source>
        <dbReference type="ARBA" id="ARBA00010139"/>
    </source>
</evidence>
<dbReference type="InterPro" id="IPR036188">
    <property type="entry name" value="FAD/NAD-bd_sf"/>
</dbReference>
<keyword evidence="4" id="KW-0274">FAD</keyword>
<keyword evidence="9" id="KW-1185">Reference proteome</keyword>
<evidence type="ECO:0000256" key="7">
    <source>
        <dbReference type="ARBA" id="ARBA00023033"/>
    </source>
</evidence>
<protein>
    <submittedName>
        <fullName evidence="8">Cyclohexanone monooxygenase</fullName>
    </submittedName>
</protein>
<dbReference type="Proteomes" id="UP001150266">
    <property type="component" value="Unassembled WGS sequence"/>
</dbReference>
<keyword evidence="3" id="KW-0285">Flavoprotein</keyword>
<dbReference type="AlphaFoldDB" id="A0A9W9AGZ0"/>
<comment type="caution">
    <text evidence="8">The sequence shown here is derived from an EMBL/GenBank/DDBJ whole genome shotgun (WGS) entry which is preliminary data.</text>
</comment>
<dbReference type="EMBL" id="JAOTPV010000005">
    <property type="protein sequence ID" value="KAJ4482532.1"/>
    <property type="molecule type" value="Genomic_DNA"/>
</dbReference>
<dbReference type="InterPro" id="IPR050775">
    <property type="entry name" value="FAD-binding_Monooxygenases"/>
</dbReference>
<evidence type="ECO:0000313" key="9">
    <source>
        <dbReference type="Proteomes" id="UP001150266"/>
    </source>
</evidence>
<dbReference type="SUPFAM" id="SSF51905">
    <property type="entry name" value="FAD/NAD(P)-binding domain"/>
    <property type="match status" value="2"/>
</dbReference>
<keyword evidence="6" id="KW-0560">Oxidoreductase</keyword>
<dbReference type="PANTHER" id="PTHR43098:SF3">
    <property type="entry name" value="L-ORNITHINE N(5)-MONOOXYGENASE-RELATED"/>
    <property type="match status" value="1"/>
</dbReference>
<evidence type="ECO:0000256" key="3">
    <source>
        <dbReference type="ARBA" id="ARBA00022630"/>
    </source>
</evidence>
<sequence length="560" mass="62648">MGDSSAMIYDHDLDVLIVGAGFSGIYQLHKYRLLHLRTKIFEAGSDLGGVWFWHNFPGARVDIPVPMYEFSSEDLWKDWYWSERYPSQKELRSYFEHVEKKLDVKKDVCFNTRVTSAHFDTGKDRWIIMTENGVTARTKFFCLCLGFGSKPYIPDLPNLSSFRGSGGIIHSARWPRGGADITGKRVGVIGTGASGVQIIQTLASLPPEEGPKRLSVFQRTPNLAIPMRQEKLDRASQEKAKANYPILYRRRRQTAVGISFDKYPKNFFDASPEERFLLLEELWQTGGFSFLFANYSDVLSNPAANAEVYAFWRGKVRQRLKNPDLHEKLAPTIPPHALGAKRSSLEQCYYDVYNQDTVELVDIMAYPILEITPKGVKTADGIEHELDALILATGYDSVTGGITQIDICGIDGKSIKEKWQDGVYTYLGLTSAGFPNLFFVYGPQGPTAVCSGPTCAETEGDWIVSCVKTMLENDVTRIEATREAEIAWRQQVMDEASARLISTARSWYVGANVKNKKVEILMYTGGAAKYTQICQEVADGGYEGFILSSPKGKVDLARSG</sequence>
<dbReference type="GO" id="GO:0050660">
    <property type="term" value="F:flavin adenine dinucleotide binding"/>
    <property type="evidence" value="ECO:0007669"/>
    <property type="project" value="InterPro"/>
</dbReference>
<dbReference type="PANTHER" id="PTHR43098">
    <property type="entry name" value="L-ORNITHINE N(5)-MONOOXYGENASE-RELATED"/>
    <property type="match status" value="1"/>
</dbReference>
<evidence type="ECO:0000256" key="1">
    <source>
        <dbReference type="ARBA" id="ARBA00001974"/>
    </source>
</evidence>